<keyword evidence="1" id="KW-0067">ATP-binding</keyword>
<dbReference type="NCBIfam" id="TIGR02727">
    <property type="entry name" value="MTHFS_bact"/>
    <property type="match status" value="1"/>
</dbReference>
<comment type="caution">
    <text evidence="2">The sequence shown here is derived from an EMBL/GenBank/DDBJ whole genome shotgun (WGS) entry which is preliminary data.</text>
</comment>
<dbReference type="InterPro" id="IPR024185">
    <property type="entry name" value="FTHF_cligase-like_sf"/>
</dbReference>
<reference evidence="2 3" key="1">
    <citation type="journal article" date="2014" name="Genome Announc.">
        <title>Draft Genome Sequence of the Carrageenan-Degrading Bacterium Cellulophaga sp. Strain KL-A, Isolated from Decaying Marine Algae.</title>
        <authorList>
            <person name="Shan D."/>
            <person name="Ying J."/>
            <person name="Li X."/>
            <person name="Gao Z."/>
            <person name="Wei G."/>
            <person name="Shao Z."/>
        </authorList>
    </citation>
    <scope>NUCLEOTIDE SEQUENCE [LARGE SCALE GENOMIC DNA]</scope>
    <source>
        <strain evidence="2 3">KL-A</strain>
    </source>
</reference>
<keyword evidence="1" id="KW-0460">Magnesium</keyword>
<organism evidence="2 3">
    <name type="scientific">Cellulophaga geojensis KL-A</name>
    <dbReference type="NCBI Taxonomy" id="1328323"/>
    <lineage>
        <taxon>Bacteria</taxon>
        <taxon>Pseudomonadati</taxon>
        <taxon>Bacteroidota</taxon>
        <taxon>Flavobacteriia</taxon>
        <taxon>Flavobacteriales</taxon>
        <taxon>Flavobacteriaceae</taxon>
        <taxon>Cellulophaga</taxon>
    </lineage>
</organism>
<dbReference type="EMBL" id="ARZX01000012">
    <property type="protein sequence ID" value="EWH13279.1"/>
    <property type="molecule type" value="Genomic_DNA"/>
</dbReference>
<dbReference type="PANTHER" id="PTHR23407">
    <property type="entry name" value="ATPASE INHIBITOR/5-FORMYLTETRAHYDROFOLATE CYCLO-LIGASE"/>
    <property type="match status" value="1"/>
</dbReference>
<accession>A0ABN0RN66</accession>
<name>A0ABN0RN66_9FLAO</name>
<sequence>MNKNAIKEPMVKKELRAKYVLLREKMSADAADNYSVEIANQLLKMPIWDFNYYHIFLSIEEKKEIDTSTILTILQGKDKHVILPKMNADNTLANFLLTDNTVIKKNNFNVPEPVDGIEILPNKIDVVFVPLLAFDKKGNRIGYGKGFYDAFLKDCKPNVLKIGLSFFEAEEQITDVYESDIPLNYCVTPQQIYQF</sequence>
<evidence type="ECO:0000313" key="2">
    <source>
        <dbReference type="EMBL" id="EWH13279.1"/>
    </source>
</evidence>
<keyword evidence="1" id="KW-0479">Metal-binding</keyword>
<comment type="similarity">
    <text evidence="1">Belongs to the 5-formyltetrahydrofolate cyclo-ligase family.</text>
</comment>
<dbReference type="SUPFAM" id="SSF100950">
    <property type="entry name" value="NagB/RpiA/CoA transferase-like"/>
    <property type="match status" value="1"/>
</dbReference>
<comment type="cofactor">
    <cofactor evidence="1">
        <name>Mg(2+)</name>
        <dbReference type="ChEBI" id="CHEBI:18420"/>
    </cofactor>
</comment>
<proteinExistence type="inferred from homology"/>
<dbReference type="Pfam" id="PF01812">
    <property type="entry name" value="5-FTHF_cyc-lig"/>
    <property type="match status" value="1"/>
</dbReference>
<evidence type="ECO:0000256" key="1">
    <source>
        <dbReference type="RuleBase" id="RU361279"/>
    </source>
</evidence>
<dbReference type="EC" id="6.3.3.2" evidence="1"/>
<dbReference type="Proteomes" id="UP000019275">
    <property type="component" value="Unassembled WGS sequence"/>
</dbReference>
<dbReference type="PANTHER" id="PTHR23407:SF11">
    <property type="entry name" value="CHROMOSOME UNDETERMINED SCAFFOLD_24, WHOLE GENOME SHOTGUN SEQUENCE"/>
    <property type="match status" value="1"/>
</dbReference>
<keyword evidence="3" id="KW-1185">Reference proteome</keyword>
<evidence type="ECO:0000313" key="3">
    <source>
        <dbReference type="Proteomes" id="UP000019275"/>
    </source>
</evidence>
<protein>
    <recommendedName>
        <fullName evidence="1">5-formyltetrahydrofolate cyclo-ligase</fullName>
        <ecNumber evidence="1">6.3.3.2</ecNumber>
    </recommendedName>
</protein>
<comment type="catalytic activity">
    <reaction evidence="1">
        <text>(6S)-5-formyl-5,6,7,8-tetrahydrofolate + ATP = (6R)-5,10-methenyltetrahydrofolate + ADP + phosphate</text>
        <dbReference type="Rhea" id="RHEA:10488"/>
        <dbReference type="ChEBI" id="CHEBI:30616"/>
        <dbReference type="ChEBI" id="CHEBI:43474"/>
        <dbReference type="ChEBI" id="CHEBI:57455"/>
        <dbReference type="ChEBI" id="CHEBI:57457"/>
        <dbReference type="ChEBI" id="CHEBI:456216"/>
        <dbReference type="EC" id="6.3.3.2"/>
    </reaction>
</comment>
<keyword evidence="1" id="KW-0547">Nucleotide-binding</keyword>
<dbReference type="PIRSF" id="PIRSF006806">
    <property type="entry name" value="FTHF_cligase"/>
    <property type="match status" value="1"/>
</dbReference>
<dbReference type="Gene3D" id="3.40.50.10420">
    <property type="entry name" value="NagB/RpiA/CoA transferase-like"/>
    <property type="match status" value="1"/>
</dbReference>
<gene>
    <name evidence="2" type="ORF">KLA_10158</name>
</gene>
<dbReference type="InterPro" id="IPR002698">
    <property type="entry name" value="FTHF_cligase"/>
</dbReference>
<dbReference type="InterPro" id="IPR037171">
    <property type="entry name" value="NagB/RpiA_transferase-like"/>
</dbReference>